<evidence type="ECO:0000256" key="8">
    <source>
        <dbReference type="ARBA" id="ARBA00023098"/>
    </source>
</evidence>
<evidence type="ECO:0000256" key="4">
    <source>
        <dbReference type="ARBA" id="ARBA00022516"/>
    </source>
</evidence>
<keyword evidence="4" id="KW-0444">Lipid biosynthesis</keyword>
<evidence type="ECO:0000313" key="11">
    <source>
        <dbReference type="Proteomes" id="UP000193355"/>
    </source>
</evidence>
<proteinExistence type="predicted"/>
<evidence type="ECO:0000256" key="2">
    <source>
        <dbReference type="ARBA" id="ARBA00012687"/>
    </source>
</evidence>
<dbReference type="Proteomes" id="UP000193355">
    <property type="component" value="Unassembled WGS sequence"/>
</dbReference>
<comment type="catalytic activity">
    <reaction evidence="9">
        <text>a lipid X + a UDP-2-N,3-O-bis[(3R)-3-hydroxyacyl]-alpha-D-glucosamine = a lipid A disaccharide + UDP + H(+)</text>
        <dbReference type="Rhea" id="RHEA:67828"/>
        <dbReference type="ChEBI" id="CHEBI:15378"/>
        <dbReference type="ChEBI" id="CHEBI:58223"/>
        <dbReference type="ChEBI" id="CHEBI:137748"/>
        <dbReference type="ChEBI" id="CHEBI:176338"/>
        <dbReference type="ChEBI" id="CHEBI:176343"/>
        <dbReference type="EC" id="2.4.1.182"/>
    </reaction>
</comment>
<dbReference type="AlphaFoldDB" id="A0A1X7JPJ6"/>
<keyword evidence="11" id="KW-1185">Reference proteome</keyword>
<comment type="function">
    <text evidence="1">Condensation of UDP-2,3-diacylglucosamine and 2,3-diacylglucosamine-1-phosphate to form lipid A disaccharide, a precursor of lipid A, a phosphorylated glycolipid that anchors the lipopolysaccharide to the outer membrane of the cell.</text>
</comment>
<dbReference type="GO" id="GO:0016020">
    <property type="term" value="C:membrane"/>
    <property type="evidence" value="ECO:0007669"/>
    <property type="project" value="GOC"/>
</dbReference>
<evidence type="ECO:0000256" key="7">
    <source>
        <dbReference type="ARBA" id="ARBA00022679"/>
    </source>
</evidence>
<sequence length="365" mass="39486">MSPKASLLVNGPGELWGWARPLCRVMSLRGWTVSIHLLPCPFASGLESEAAARIPGVSSVKGPEGPIKTLISLMAHKADLVVQLGGDLAFGRAMAAFQSVPLACYSYGDKKGLSRCHMVATAFDSMASSMKGLVSVTGDLVSDGLDMDTHRSPWSDYPGDRLVFFPGSRPSIREAAREYLVETVSILRSMREFQFVSLLSPFSLEEEVKRWEERGLNPFTGGTGAVLEGADLAVTQPGTNTLELMHRAVPALVAVPFSFIRKIPLGGLKGMVLSLPGGAALKEKVLRKKAANRRGYLAWPNRISGRELFPEMVGDISPQDLAKGIDRLLRDRDRLEEVRGALRAMAPGGSPASIFCDGLERLIIK</sequence>
<protein>
    <recommendedName>
        <fullName evidence="3">Lipid-A-disaccharide synthase</fullName>
        <ecNumber evidence="2">2.4.1.182</ecNumber>
    </recommendedName>
</protein>
<dbReference type="GO" id="GO:0005543">
    <property type="term" value="F:phospholipid binding"/>
    <property type="evidence" value="ECO:0007669"/>
    <property type="project" value="TreeGrafter"/>
</dbReference>
<dbReference type="SUPFAM" id="SSF53756">
    <property type="entry name" value="UDP-Glycosyltransferase/glycogen phosphorylase"/>
    <property type="match status" value="1"/>
</dbReference>
<evidence type="ECO:0000256" key="6">
    <source>
        <dbReference type="ARBA" id="ARBA00022676"/>
    </source>
</evidence>
<evidence type="ECO:0000256" key="1">
    <source>
        <dbReference type="ARBA" id="ARBA00002056"/>
    </source>
</evidence>
<reference evidence="11" key="1">
    <citation type="submission" date="2017-04" db="EMBL/GenBank/DDBJ databases">
        <authorList>
            <person name="Varghese N."/>
            <person name="Submissions S."/>
        </authorList>
    </citation>
    <scope>NUCLEOTIDE SEQUENCE [LARGE SCALE GENOMIC DNA]</scope>
    <source>
        <strain evidence="11">USBA 82</strain>
    </source>
</reference>
<dbReference type="GO" id="GO:0009245">
    <property type="term" value="P:lipid A biosynthetic process"/>
    <property type="evidence" value="ECO:0007669"/>
    <property type="project" value="UniProtKB-KW"/>
</dbReference>
<evidence type="ECO:0000313" key="10">
    <source>
        <dbReference type="EMBL" id="SMG29876.1"/>
    </source>
</evidence>
<keyword evidence="8" id="KW-0443">Lipid metabolism</keyword>
<dbReference type="PANTHER" id="PTHR30372">
    <property type="entry name" value="LIPID-A-DISACCHARIDE SYNTHASE"/>
    <property type="match status" value="1"/>
</dbReference>
<dbReference type="EC" id="2.4.1.182" evidence="2"/>
<dbReference type="PANTHER" id="PTHR30372:SF4">
    <property type="entry name" value="LIPID-A-DISACCHARIDE SYNTHASE, MITOCHONDRIAL-RELATED"/>
    <property type="match status" value="1"/>
</dbReference>
<dbReference type="EMBL" id="FXBB01000014">
    <property type="protein sequence ID" value="SMG29876.1"/>
    <property type="molecule type" value="Genomic_DNA"/>
</dbReference>
<evidence type="ECO:0000256" key="9">
    <source>
        <dbReference type="ARBA" id="ARBA00048975"/>
    </source>
</evidence>
<dbReference type="InterPro" id="IPR003835">
    <property type="entry name" value="Glyco_trans_19"/>
</dbReference>
<evidence type="ECO:0000256" key="3">
    <source>
        <dbReference type="ARBA" id="ARBA00020902"/>
    </source>
</evidence>
<gene>
    <name evidence="10" type="ORF">SAMN06275492_11448</name>
</gene>
<keyword evidence="5" id="KW-0441">Lipid A biosynthesis</keyword>
<keyword evidence="6" id="KW-0328">Glycosyltransferase</keyword>
<dbReference type="STRING" id="561720.SAMN06275492_11448"/>
<keyword evidence="7" id="KW-0808">Transferase</keyword>
<dbReference type="GO" id="GO:0008915">
    <property type="term" value="F:lipid-A-disaccharide synthase activity"/>
    <property type="evidence" value="ECO:0007669"/>
    <property type="project" value="UniProtKB-EC"/>
</dbReference>
<organism evidence="10 11">
    <name type="scientific">Dethiosulfovibrio salsuginis</name>
    <dbReference type="NCBI Taxonomy" id="561720"/>
    <lineage>
        <taxon>Bacteria</taxon>
        <taxon>Thermotogati</taxon>
        <taxon>Synergistota</taxon>
        <taxon>Synergistia</taxon>
        <taxon>Synergistales</taxon>
        <taxon>Dethiosulfovibrionaceae</taxon>
        <taxon>Dethiosulfovibrio</taxon>
    </lineage>
</organism>
<accession>A0A1X7JPJ6</accession>
<evidence type="ECO:0000256" key="5">
    <source>
        <dbReference type="ARBA" id="ARBA00022556"/>
    </source>
</evidence>
<name>A0A1X7JPJ6_9BACT</name>